<keyword evidence="1" id="KW-0732">Signal</keyword>
<gene>
    <name evidence="2" type="ORF">QTN89_26275</name>
</gene>
<comment type="caution">
    <text evidence="2">The sequence shown here is derived from an EMBL/GenBank/DDBJ whole genome shotgun (WGS) entry which is preliminary data.</text>
</comment>
<dbReference type="RefSeq" id="WP_289166997.1">
    <property type="nucleotide sequence ID" value="NZ_JASZZN010000029.1"/>
</dbReference>
<feature type="signal peptide" evidence="1">
    <location>
        <begin position="1"/>
        <end position="26"/>
    </location>
</feature>
<evidence type="ECO:0000313" key="2">
    <source>
        <dbReference type="EMBL" id="MDM4018987.1"/>
    </source>
</evidence>
<dbReference type="EMBL" id="JASZZN010000029">
    <property type="protein sequence ID" value="MDM4018987.1"/>
    <property type="molecule type" value="Genomic_DNA"/>
</dbReference>
<name>A0ABT7PR54_9BACT</name>
<reference evidence="2 3" key="1">
    <citation type="submission" date="2023-06" db="EMBL/GenBank/DDBJ databases">
        <title>Roseiconus lacunae JC819 isolated from Gulf of Mannar region, Tamil Nadu.</title>
        <authorList>
            <person name="Pk S."/>
            <person name="Ch S."/>
            <person name="Ch V.R."/>
        </authorList>
    </citation>
    <scope>NUCLEOTIDE SEQUENCE [LARGE SCALE GENOMIC DNA]</scope>
    <source>
        <strain evidence="2 3">JC819</strain>
    </source>
</reference>
<protein>
    <recommendedName>
        <fullName evidence="4">Imelysin-like domain-containing protein</fullName>
    </recommendedName>
</protein>
<evidence type="ECO:0008006" key="4">
    <source>
        <dbReference type="Google" id="ProtNLM"/>
    </source>
</evidence>
<sequence length="327" mass="36566">MCHHSFSRVALVLAIIVASVTSDLVAADDNKRSTEPLNQIYDRLTQIHSDLDTIRVYMGRSQHSAAMLNVRDVRARQIYFQSLVLYRISQRFAFDHTRLRADPIGQSAIGYAPILDLANAAHDRLRSVMTLYGMPSQNVVASRQKVVTEVLVFESVVLAIHKLNGLLDERISPSDVFEQVTVGIGYTSRILEQTQPGEVMPETPNFIPDRLPADVYRRLLNCLAITQRIGQQSGLPILELDTKEADVQDVEPGDVLNLASLVVSEIAYIHSLVPNTAPPREVYAVGRKFPAHVYQRVGILERQLERLQSHSQLNPQWLGPASVNDSE</sequence>
<organism evidence="2 3">
    <name type="scientific">Roseiconus lacunae</name>
    <dbReference type="NCBI Taxonomy" id="2605694"/>
    <lineage>
        <taxon>Bacteria</taxon>
        <taxon>Pseudomonadati</taxon>
        <taxon>Planctomycetota</taxon>
        <taxon>Planctomycetia</taxon>
        <taxon>Pirellulales</taxon>
        <taxon>Pirellulaceae</taxon>
        <taxon>Roseiconus</taxon>
    </lineage>
</organism>
<dbReference type="Proteomes" id="UP001239462">
    <property type="component" value="Unassembled WGS sequence"/>
</dbReference>
<keyword evidence="3" id="KW-1185">Reference proteome</keyword>
<proteinExistence type="predicted"/>
<feature type="chain" id="PRO_5047492415" description="Imelysin-like domain-containing protein" evidence="1">
    <location>
        <begin position="27"/>
        <end position="327"/>
    </location>
</feature>
<evidence type="ECO:0000256" key="1">
    <source>
        <dbReference type="SAM" id="SignalP"/>
    </source>
</evidence>
<accession>A0ABT7PR54</accession>
<evidence type="ECO:0000313" key="3">
    <source>
        <dbReference type="Proteomes" id="UP001239462"/>
    </source>
</evidence>